<accession>A0ABR4J059</accession>
<evidence type="ECO:0000256" key="19">
    <source>
        <dbReference type="SAM" id="MobiDB-lite"/>
    </source>
</evidence>
<dbReference type="PRINTS" id="PR00724">
    <property type="entry name" value="CRBOXYPTASEC"/>
</dbReference>
<comment type="catalytic activity">
    <reaction evidence="1">
        <text>Preferential release of a C-terminal arginine or lysine residue.</text>
        <dbReference type="EC" id="3.4.16.6"/>
    </reaction>
</comment>
<evidence type="ECO:0000313" key="22">
    <source>
        <dbReference type="Proteomes" id="UP001610335"/>
    </source>
</evidence>
<keyword evidence="6" id="KW-0812">Transmembrane</keyword>
<keyword evidence="10" id="KW-1133">Transmembrane helix</keyword>
<dbReference type="InterPro" id="IPR029058">
    <property type="entry name" value="AB_hydrolase_fold"/>
</dbReference>
<reference evidence="21 22" key="1">
    <citation type="submission" date="2024-07" db="EMBL/GenBank/DDBJ databases">
        <title>Section-level genome sequencing and comparative genomics of Aspergillus sections Usti and Cavernicolus.</title>
        <authorList>
            <consortium name="Lawrence Berkeley National Laboratory"/>
            <person name="Nybo J.L."/>
            <person name="Vesth T.C."/>
            <person name="Theobald S."/>
            <person name="Frisvad J.C."/>
            <person name="Larsen T.O."/>
            <person name="Kjaerboelling I."/>
            <person name="Rothschild-Mancinelli K."/>
            <person name="Lyhne E.K."/>
            <person name="Kogle M.E."/>
            <person name="Barry K."/>
            <person name="Clum A."/>
            <person name="Na H."/>
            <person name="Ledsgaard L."/>
            <person name="Lin J."/>
            <person name="Lipzen A."/>
            <person name="Kuo A."/>
            <person name="Riley R."/>
            <person name="Mondo S."/>
            <person name="LaButti K."/>
            <person name="Haridas S."/>
            <person name="Pangalinan J."/>
            <person name="Salamov A.A."/>
            <person name="Simmons B.A."/>
            <person name="Magnuson J.K."/>
            <person name="Chen J."/>
            <person name="Drula E."/>
            <person name="Henrissat B."/>
            <person name="Wiebenga A."/>
            <person name="Lubbers R.J."/>
            <person name="Gomes A.C."/>
            <person name="Makela M.R."/>
            <person name="Stajich J."/>
            <person name="Grigoriev I.V."/>
            <person name="Mortensen U.H."/>
            <person name="De vries R.P."/>
            <person name="Baker S.E."/>
            <person name="Andersen M.R."/>
        </authorList>
    </citation>
    <scope>NUCLEOTIDE SEQUENCE [LARGE SCALE GENOMIC DNA]</scope>
    <source>
        <strain evidence="21 22">CBS 600.67</strain>
    </source>
</reference>
<evidence type="ECO:0000256" key="16">
    <source>
        <dbReference type="ARBA" id="ARBA00040403"/>
    </source>
</evidence>
<dbReference type="SUPFAM" id="SSF53474">
    <property type="entry name" value="alpha/beta-Hydrolases"/>
    <property type="match status" value="1"/>
</dbReference>
<dbReference type="Pfam" id="PF00450">
    <property type="entry name" value="Peptidase_S10"/>
    <property type="match status" value="1"/>
</dbReference>
<feature type="chain" id="PRO_5047054830" description="Pheromone-processing carboxypeptidase KEX1" evidence="20">
    <location>
        <begin position="23"/>
        <end position="513"/>
    </location>
</feature>
<dbReference type="PANTHER" id="PTHR11802:SF190">
    <property type="entry name" value="PHEROMONE-PROCESSING CARBOXYPEPTIDASE KEX1"/>
    <property type="match status" value="1"/>
</dbReference>
<keyword evidence="8 20" id="KW-0732">Signal</keyword>
<evidence type="ECO:0000256" key="20">
    <source>
        <dbReference type="SAM" id="SignalP"/>
    </source>
</evidence>
<comment type="subcellular location">
    <subcellularLocation>
        <location evidence="2">Golgi apparatus</location>
        <location evidence="2">trans-Golgi network membrane</location>
        <topology evidence="2">Single-pass type I membrane protein</topology>
    </subcellularLocation>
</comment>
<evidence type="ECO:0000256" key="2">
    <source>
        <dbReference type="ARBA" id="ARBA00004393"/>
    </source>
</evidence>
<evidence type="ECO:0000256" key="10">
    <source>
        <dbReference type="ARBA" id="ARBA00022989"/>
    </source>
</evidence>
<evidence type="ECO:0000313" key="21">
    <source>
        <dbReference type="EMBL" id="KAL2833410.1"/>
    </source>
</evidence>
<keyword evidence="7" id="KW-0053">Apoptosis</keyword>
<keyword evidence="5" id="KW-0645">Protease</keyword>
<evidence type="ECO:0000256" key="8">
    <source>
        <dbReference type="ARBA" id="ARBA00022729"/>
    </source>
</evidence>
<keyword evidence="13" id="KW-0325">Glycoprotein</keyword>
<evidence type="ECO:0000256" key="12">
    <source>
        <dbReference type="ARBA" id="ARBA00023136"/>
    </source>
</evidence>
<dbReference type="Proteomes" id="UP001610335">
    <property type="component" value="Unassembled WGS sequence"/>
</dbReference>
<keyword evidence="22" id="KW-1185">Reference proteome</keyword>
<evidence type="ECO:0000256" key="13">
    <source>
        <dbReference type="ARBA" id="ARBA00023180"/>
    </source>
</evidence>
<comment type="function">
    <text evidence="14">Protease with a carboxypeptidase B-like function involved in the C-terminal processing of the lysine and arginine residues from protein precursors. Promotes cell fusion and is involved in the programmed cell death.</text>
</comment>
<sequence length="513" mass="55707">MRSVLRLLWAGSSLLSLSPAYATPDVSQFKKVDSLPDGPALPPTEDPAYDDNLMIWFNGGPGCSSLIGLTTGSGPISFEGNSTRLVANPYAWSKFGHVLYMDQPVGTGYSTASEPYPAIDNDRVTTQFYDWLQSFFAHFPHLQSKQVHLMGESWAGIYVPHFASAIVDNQDSFPIKLRSITLGDAPVGNPAAMSTVTIGKFLESQQSILQIPNDILAVFKEADETCGFDDILEQATQFPPGGSISIPGNPEILNYKSRRRSRDLGDMFTGSCNTQPTTAEEVRSSITQSSCSGPCATFSTAMDYLTTAAGRQCDFSIYDVSQDCSTIDSLSLLASYFSRADVQIPLNVLPFSSVTASNSASQPTPSPFSACNSTVLSTVLGSQSPRAPIYSLLPTLVTSHNISLHIFFGEYDMLLNHYGAELVLQNMTWHGTQGFSHPINRPFYPDNAAPSVSRYPHSSSNNRKRNSPTASGAGRFASERGVTYHLFWGAGHNVMASRPREMFAYVRDVVVAG</sequence>
<dbReference type="Gene3D" id="3.40.50.1820">
    <property type="entry name" value="alpha/beta hydrolase"/>
    <property type="match status" value="1"/>
</dbReference>
<evidence type="ECO:0000256" key="4">
    <source>
        <dbReference type="ARBA" id="ARBA00022645"/>
    </source>
</evidence>
<dbReference type="PANTHER" id="PTHR11802">
    <property type="entry name" value="SERINE PROTEASE FAMILY S10 SERINE CARBOXYPEPTIDASE"/>
    <property type="match status" value="1"/>
</dbReference>
<evidence type="ECO:0000256" key="1">
    <source>
        <dbReference type="ARBA" id="ARBA00001003"/>
    </source>
</evidence>
<keyword evidence="4" id="KW-0121">Carboxypeptidase</keyword>
<proteinExistence type="inferred from homology"/>
<comment type="caution">
    <text evidence="21">The sequence shown here is derived from an EMBL/GenBank/DDBJ whole genome shotgun (WGS) entry which is preliminary data.</text>
</comment>
<evidence type="ECO:0000256" key="18">
    <source>
        <dbReference type="ARBA" id="ARBA00042717"/>
    </source>
</evidence>
<name>A0ABR4J059_9EURO</name>
<protein>
    <recommendedName>
        <fullName evidence="17">Pheromone-processing carboxypeptidase KEX1</fullName>
        <ecNumber evidence="15">3.4.16.6</ecNumber>
    </recommendedName>
    <alternativeName>
        <fullName evidence="18">Carboxypeptidase D</fullName>
    </alternativeName>
    <alternativeName>
        <fullName evidence="16">Pheromone-processing carboxypeptidase kex1</fullName>
    </alternativeName>
</protein>
<evidence type="ECO:0000256" key="6">
    <source>
        <dbReference type="ARBA" id="ARBA00022692"/>
    </source>
</evidence>
<feature type="region of interest" description="Disordered" evidence="19">
    <location>
        <begin position="450"/>
        <end position="474"/>
    </location>
</feature>
<comment type="similarity">
    <text evidence="3">Belongs to the peptidase S10 family.</text>
</comment>
<gene>
    <name evidence="21" type="ORF">BDW59DRAFT_169087</name>
</gene>
<evidence type="ECO:0000256" key="14">
    <source>
        <dbReference type="ARBA" id="ARBA00037042"/>
    </source>
</evidence>
<evidence type="ECO:0000256" key="3">
    <source>
        <dbReference type="ARBA" id="ARBA00009431"/>
    </source>
</evidence>
<dbReference type="GO" id="GO:0016787">
    <property type="term" value="F:hydrolase activity"/>
    <property type="evidence" value="ECO:0007669"/>
    <property type="project" value="UniProtKB-KW"/>
</dbReference>
<evidence type="ECO:0000256" key="11">
    <source>
        <dbReference type="ARBA" id="ARBA00023034"/>
    </source>
</evidence>
<evidence type="ECO:0000256" key="17">
    <source>
        <dbReference type="ARBA" id="ARBA00040628"/>
    </source>
</evidence>
<evidence type="ECO:0000256" key="7">
    <source>
        <dbReference type="ARBA" id="ARBA00022703"/>
    </source>
</evidence>
<dbReference type="InterPro" id="IPR001563">
    <property type="entry name" value="Peptidase_S10"/>
</dbReference>
<dbReference type="EMBL" id="JBFXLS010000004">
    <property type="protein sequence ID" value="KAL2833410.1"/>
    <property type="molecule type" value="Genomic_DNA"/>
</dbReference>
<keyword evidence="11" id="KW-0333">Golgi apparatus</keyword>
<dbReference type="EC" id="3.4.16.6" evidence="15"/>
<evidence type="ECO:0000256" key="9">
    <source>
        <dbReference type="ARBA" id="ARBA00022801"/>
    </source>
</evidence>
<keyword evidence="12" id="KW-0472">Membrane</keyword>
<evidence type="ECO:0000256" key="15">
    <source>
        <dbReference type="ARBA" id="ARBA00038895"/>
    </source>
</evidence>
<organism evidence="21 22">
    <name type="scientific">Aspergillus cavernicola</name>
    <dbReference type="NCBI Taxonomy" id="176166"/>
    <lineage>
        <taxon>Eukaryota</taxon>
        <taxon>Fungi</taxon>
        <taxon>Dikarya</taxon>
        <taxon>Ascomycota</taxon>
        <taxon>Pezizomycotina</taxon>
        <taxon>Eurotiomycetes</taxon>
        <taxon>Eurotiomycetidae</taxon>
        <taxon>Eurotiales</taxon>
        <taxon>Aspergillaceae</taxon>
        <taxon>Aspergillus</taxon>
        <taxon>Aspergillus subgen. Nidulantes</taxon>
    </lineage>
</organism>
<feature type="signal peptide" evidence="20">
    <location>
        <begin position="1"/>
        <end position="22"/>
    </location>
</feature>
<evidence type="ECO:0000256" key="5">
    <source>
        <dbReference type="ARBA" id="ARBA00022670"/>
    </source>
</evidence>
<keyword evidence="9 21" id="KW-0378">Hydrolase</keyword>